<organism evidence="1 2">
    <name type="scientific">Trichonephila clavata</name>
    <name type="common">Joro spider</name>
    <name type="synonym">Nephila clavata</name>
    <dbReference type="NCBI Taxonomy" id="2740835"/>
    <lineage>
        <taxon>Eukaryota</taxon>
        <taxon>Metazoa</taxon>
        <taxon>Ecdysozoa</taxon>
        <taxon>Arthropoda</taxon>
        <taxon>Chelicerata</taxon>
        <taxon>Arachnida</taxon>
        <taxon>Araneae</taxon>
        <taxon>Araneomorphae</taxon>
        <taxon>Entelegynae</taxon>
        <taxon>Araneoidea</taxon>
        <taxon>Nephilidae</taxon>
        <taxon>Trichonephila</taxon>
    </lineage>
</organism>
<reference evidence="1" key="1">
    <citation type="submission" date="2020-07" db="EMBL/GenBank/DDBJ databases">
        <title>Multicomponent nature underlies the extraordinary mechanical properties of spider dragline silk.</title>
        <authorList>
            <person name="Kono N."/>
            <person name="Nakamura H."/>
            <person name="Mori M."/>
            <person name="Yoshida Y."/>
            <person name="Ohtoshi R."/>
            <person name="Malay A.D."/>
            <person name="Moran D.A.P."/>
            <person name="Tomita M."/>
            <person name="Numata K."/>
            <person name="Arakawa K."/>
        </authorList>
    </citation>
    <scope>NUCLEOTIDE SEQUENCE</scope>
</reference>
<gene>
    <name evidence="1" type="ORF">TNCT_465921</name>
</gene>
<name>A0A8X6F2N6_TRICU</name>
<comment type="caution">
    <text evidence="1">The sequence shown here is derived from an EMBL/GenBank/DDBJ whole genome shotgun (WGS) entry which is preliminary data.</text>
</comment>
<protein>
    <submittedName>
        <fullName evidence="1">Uncharacterized protein</fullName>
    </submittedName>
</protein>
<sequence>MEAPTLRNRNFKSSGGMPRLFSSIVPTTVKFCVQSSEVCQRCDSFSEIKFSSSLSSFNNSRIVPKVFSEKTFWHRPDNSERKKKTKTTFQFGTLLLPICLPDEHCSKYTTCKNILRKRNIHICSSQGHMKGTE</sequence>
<keyword evidence="2" id="KW-1185">Reference proteome</keyword>
<dbReference type="Proteomes" id="UP000887116">
    <property type="component" value="Unassembled WGS sequence"/>
</dbReference>
<dbReference type="EMBL" id="BMAO01020573">
    <property type="protein sequence ID" value="GFQ68422.1"/>
    <property type="molecule type" value="Genomic_DNA"/>
</dbReference>
<proteinExistence type="predicted"/>
<dbReference type="AlphaFoldDB" id="A0A8X6F2N6"/>
<accession>A0A8X6F2N6</accession>
<evidence type="ECO:0000313" key="2">
    <source>
        <dbReference type="Proteomes" id="UP000887116"/>
    </source>
</evidence>
<evidence type="ECO:0000313" key="1">
    <source>
        <dbReference type="EMBL" id="GFQ68422.1"/>
    </source>
</evidence>